<feature type="domain" description="Recombinase" evidence="1">
    <location>
        <begin position="169"/>
        <end position="313"/>
    </location>
</feature>
<keyword evidence="3" id="KW-1185">Reference proteome</keyword>
<dbReference type="InterPro" id="IPR036162">
    <property type="entry name" value="Resolvase-like_N_sf"/>
</dbReference>
<dbReference type="STRING" id="1235802.C823_02708"/>
<protein>
    <recommendedName>
        <fullName evidence="1">Recombinase domain-containing protein</fullName>
    </recommendedName>
</protein>
<evidence type="ECO:0000313" key="2">
    <source>
        <dbReference type="EMBL" id="EMZ25857.1"/>
    </source>
</evidence>
<dbReference type="Pfam" id="PF00239">
    <property type="entry name" value="Resolvase"/>
    <property type="match status" value="1"/>
</dbReference>
<dbReference type="OrthoDB" id="9784557at2"/>
<dbReference type="AlphaFoldDB" id="N2A903"/>
<evidence type="ECO:0000259" key="1">
    <source>
        <dbReference type="PROSITE" id="PS51737"/>
    </source>
</evidence>
<dbReference type="PANTHER" id="PTHR30461">
    <property type="entry name" value="DNA-INVERTASE FROM LAMBDOID PROPHAGE"/>
    <property type="match status" value="1"/>
</dbReference>
<reference evidence="2 3" key="1">
    <citation type="journal article" date="2014" name="Genome Announc.">
        <title>Draft genome sequences of the altered schaedler flora, a defined bacterial community from gnotobiotic mice.</title>
        <authorList>
            <person name="Wannemuehler M.J."/>
            <person name="Overstreet A.M."/>
            <person name="Ward D.V."/>
            <person name="Phillips G.J."/>
        </authorList>
    </citation>
    <scope>NUCLEOTIDE SEQUENCE [LARGE SCALE GENOMIC DNA]</scope>
    <source>
        <strain evidence="2 3">ASF492</strain>
    </source>
</reference>
<dbReference type="InterPro" id="IPR011109">
    <property type="entry name" value="DNA_bind_recombinase_dom"/>
</dbReference>
<evidence type="ECO:0000313" key="3">
    <source>
        <dbReference type="Proteomes" id="UP000012589"/>
    </source>
</evidence>
<sequence>MTVATYLRISYEDQEMKKAVKTESNSIANQRNLISNFIGKHPEFEHARIVEFCDDGWSGRNFERPAVRELLNQVQDGRIRCIVVKDLSRFGRNYLEVGNYISRVFPFLNVRFIAVNDNFDSSNPMAAESLEVSFKTLLHDIYSRDLSHKVKNSLRFQARQGKCMAAFAPYGYVKDAGHKNRMIPDPDAAENVRSVFRMAADGMTTLQIAREMNHRNILTPMQYKRMNGSNRTIPNRIHEDNFWTPETVIKILRDERYTGKAVFGKRKREGAGNTRQVTVNKAEWITVDHAHESIISQVEFDQAQKKLRAYAKRGTVRKTENLLHKKVRCGICGRCMMRTGSRKNPSYTCMTSCMTEVYPCPTERIAQADLLEIIQKNMQEQVKYAVDSSQIWEERQRHIENQEVLERDNSEKKLCMLKQSHNRIESYIQELYEKFAFGELDRDAYVRLKKAALERYGNVSKQIEELELKMGHGKMNGRMENRFEENKISVIEKPMKDMIADVLRAVIVYPGKRVEVVWDYRDEFSASVF</sequence>
<dbReference type="eggNOG" id="COG1961">
    <property type="taxonomic scope" value="Bacteria"/>
</dbReference>
<dbReference type="Gene3D" id="3.90.1750.20">
    <property type="entry name" value="Putative Large Serine Recombinase, Chain B, Domain 2"/>
    <property type="match status" value="1"/>
</dbReference>
<dbReference type="EMBL" id="AQFT01000086">
    <property type="protein sequence ID" value="EMZ25857.1"/>
    <property type="molecule type" value="Genomic_DNA"/>
</dbReference>
<dbReference type="InterPro" id="IPR006119">
    <property type="entry name" value="Resolv_N"/>
</dbReference>
<dbReference type="PROSITE" id="PS51737">
    <property type="entry name" value="RECOMBINASE_DNA_BIND"/>
    <property type="match status" value="1"/>
</dbReference>
<dbReference type="GO" id="GO:0000150">
    <property type="term" value="F:DNA strand exchange activity"/>
    <property type="evidence" value="ECO:0007669"/>
    <property type="project" value="InterPro"/>
</dbReference>
<dbReference type="GO" id="GO:0003677">
    <property type="term" value="F:DNA binding"/>
    <property type="evidence" value="ECO:0007669"/>
    <property type="project" value="InterPro"/>
</dbReference>
<proteinExistence type="predicted"/>
<organism evidence="2 3">
    <name type="scientific">Eubacterium plexicaudatum ASF492</name>
    <dbReference type="NCBI Taxonomy" id="1235802"/>
    <lineage>
        <taxon>Bacteria</taxon>
        <taxon>Bacillati</taxon>
        <taxon>Bacillota</taxon>
        <taxon>Clostridia</taxon>
        <taxon>Eubacteriales</taxon>
        <taxon>Eubacteriaceae</taxon>
        <taxon>Eubacterium</taxon>
    </lineage>
</organism>
<dbReference type="InterPro" id="IPR038109">
    <property type="entry name" value="DNA_bind_recomb_sf"/>
</dbReference>
<dbReference type="PANTHER" id="PTHR30461:SF23">
    <property type="entry name" value="DNA RECOMBINASE-RELATED"/>
    <property type="match status" value="1"/>
</dbReference>
<dbReference type="SUPFAM" id="SSF53041">
    <property type="entry name" value="Resolvase-like"/>
    <property type="match status" value="1"/>
</dbReference>
<accession>N2A903</accession>
<dbReference type="Pfam" id="PF07508">
    <property type="entry name" value="Recombinase"/>
    <property type="match status" value="1"/>
</dbReference>
<name>N2A903_9FIRM</name>
<dbReference type="PATRIC" id="fig|1235802.3.peg.2859"/>
<dbReference type="SMART" id="SM00857">
    <property type="entry name" value="Resolvase"/>
    <property type="match status" value="1"/>
</dbReference>
<dbReference type="HOGENOM" id="CLU_010686_18_2_9"/>
<dbReference type="Gene3D" id="3.40.50.1390">
    <property type="entry name" value="Resolvase, N-terminal catalytic domain"/>
    <property type="match status" value="1"/>
</dbReference>
<dbReference type="InterPro" id="IPR050639">
    <property type="entry name" value="SSR_resolvase"/>
</dbReference>
<dbReference type="Proteomes" id="UP000012589">
    <property type="component" value="Unassembled WGS sequence"/>
</dbReference>
<comment type="caution">
    <text evidence="2">The sequence shown here is derived from an EMBL/GenBank/DDBJ whole genome shotgun (WGS) entry which is preliminary data.</text>
</comment>
<gene>
    <name evidence="2" type="ORF">C823_02708</name>
</gene>